<organism evidence="1 2">
    <name type="scientific">Thermobifida halotolerans</name>
    <dbReference type="NCBI Taxonomy" id="483545"/>
    <lineage>
        <taxon>Bacteria</taxon>
        <taxon>Bacillati</taxon>
        <taxon>Actinomycetota</taxon>
        <taxon>Actinomycetes</taxon>
        <taxon>Streptosporangiales</taxon>
        <taxon>Nocardiopsidaceae</taxon>
        <taxon>Thermobifida</taxon>
    </lineage>
</organism>
<proteinExistence type="predicted"/>
<keyword evidence="2" id="KW-1185">Reference proteome</keyword>
<protein>
    <submittedName>
        <fullName evidence="1">Uncharacterized protein</fullName>
    </submittedName>
</protein>
<dbReference type="EMBL" id="CP063196">
    <property type="protein sequence ID" value="UOE21359.1"/>
    <property type="molecule type" value="Genomic_DNA"/>
</dbReference>
<dbReference type="OrthoDB" id="3430657at2"/>
<reference evidence="1" key="1">
    <citation type="submission" date="2020-10" db="EMBL/GenBank/DDBJ databases">
        <title>De novo genome project of the cellulose decomposer Thermobifida halotolerans type strain.</title>
        <authorList>
            <person name="Nagy I."/>
            <person name="Horvath B."/>
            <person name="Kukolya J."/>
            <person name="Nagy I."/>
            <person name="Orsini M."/>
        </authorList>
    </citation>
    <scope>NUCLEOTIDE SEQUENCE</scope>
    <source>
        <strain evidence="1">DSM 44931</strain>
    </source>
</reference>
<name>A0A399G045_9ACTN</name>
<evidence type="ECO:0000313" key="1">
    <source>
        <dbReference type="EMBL" id="UOE21359.1"/>
    </source>
</evidence>
<sequence>MTHDFADRFTERPRMRETQRARRGHAFLPADVLAGLPGRGQNRPVRLEEATIHLHYFAGGCDWWIAEAWPETNGNEVVWLAFGYTRLGHVPDGAEWGLVNLTELEQVNVRGGLVVVERDLSWQPCPAHACIPDLTHR</sequence>
<evidence type="ECO:0000313" key="2">
    <source>
        <dbReference type="Proteomes" id="UP000265719"/>
    </source>
</evidence>
<accession>A0A399G045</accession>
<dbReference type="KEGG" id="thao:NI17_009665"/>
<dbReference type="RefSeq" id="WP_068694243.1">
    <property type="nucleotide sequence ID" value="NZ_CP063196.1"/>
</dbReference>
<gene>
    <name evidence="1" type="ORF">NI17_009665</name>
</gene>
<dbReference type="AlphaFoldDB" id="A0A399G045"/>
<dbReference type="Proteomes" id="UP000265719">
    <property type="component" value="Chromosome"/>
</dbReference>